<dbReference type="InterPro" id="IPR036390">
    <property type="entry name" value="WH_DNA-bd_sf"/>
</dbReference>
<dbReference type="GO" id="GO:0003677">
    <property type="term" value="F:DNA binding"/>
    <property type="evidence" value="ECO:0007669"/>
    <property type="project" value="UniProtKB-KW"/>
</dbReference>
<dbReference type="PANTHER" id="PTHR33204">
    <property type="entry name" value="TRANSCRIPTIONAL REGULATOR, MARR FAMILY"/>
    <property type="match status" value="1"/>
</dbReference>
<dbReference type="InterPro" id="IPR002577">
    <property type="entry name" value="HTH_HxlR"/>
</dbReference>
<accession>A0A3N0V6Z3</accession>
<evidence type="ECO:0000256" key="2">
    <source>
        <dbReference type="ARBA" id="ARBA00023125"/>
    </source>
</evidence>
<keyword evidence="7" id="KW-1185">Reference proteome</keyword>
<keyword evidence="4" id="KW-1133">Transmembrane helix</keyword>
<dbReference type="Pfam" id="PF01638">
    <property type="entry name" value="HxlR"/>
    <property type="match status" value="1"/>
</dbReference>
<comment type="caution">
    <text evidence="6">The sequence shown here is derived from an EMBL/GenBank/DDBJ whole genome shotgun (WGS) entry which is preliminary data.</text>
</comment>
<evidence type="ECO:0000313" key="7">
    <source>
        <dbReference type="Proteomes" id="UP000275137"/>
    </source>
</evidence>
<dbReference type="InterPro" id="IPR036388">
    <property type="entry name" value="WH-like_DNA-bd_sf"/>
</dbReference>
<reference evidence="6 7" key="1">
    <citation type="submission" date="2018-10" db="EMBL/GenBank/DDBJ databases">
        <authorList>
            <person name="Chen W.-M."/>
        </authorList>
    </citation>
    <scope>NUCLEOTIDE SEQUENCE [LARGE SCALE GENOMIC DNA]</scope>
    <source>
        <strain evidence="6 7">H-5</strain>
    </source>
</reference>
<evidence type="ECO:0000259" key="5">
    <source>
        <dbReference type="PROSITE" id="PS51118"/>
    </source>
</evidence>
<dbReference type="AlphaFoldDB" id="A0A3N0V6Z3"/>
<feature type="domain" description="HTH hxlR-type" evidence="5">
    <location>
        <begin position="25"/>
        <end position="123"/>
    </location>
</feature>
<keyword evidence="3" id="KW-0804">Transcription</keyword>
<dbReference type="Gene3D" id="1.10.10.10">
    <property type="entry name" value="Winged helix-like DNA-binding domain superfamily/Winged helix DNA-binding domain"/>
    <property type="match status" value="1"/>
</dbReference>
<dbReference type="Proteomes" id="UP000275137">
    <property type="component" value="Unassembled WGS sequence"/>
</dbReference>
<dbReference type="PANTHER" id="PTHR33204:SF37">
    <property type="entry name" value="HTH-TYPE TRANSCRIPTIONAL REGULATOR YODB"/>
    <property type="match status" value="1"/>
</dbReference>
<feature type="transmembrane region" description="Helical" evidence="4">
    <location>
        <begin position="30"/>
        <end position="49"/>
    </location>
</feature>
<dbReference type="EMBL" id="RJVP01000001">
    <property type="protein sequence ID" value="ROH88381.1"/>
    <property type="molecule type" value="Genomic_DNA"/>
</dbReference>
<evidence type="ECO:0000256" key="3">
    <source>
        <dbReference type="ARBA" id="ARBA00023163"/>
    </source>
</evidence>
<keyword evidence="1" id="KW-0805">Transcription regulation</keyword>
<gene>
    <name evidence="6" type="ORF">ED236_02690</name>
</gene>
<name>A0A3N0V6Z3_9PROT</name>
<proteinExistence type="predicted"/>
<keyword evidence="2" id="KW-0238">DNA-binding</keyword>
<evidence type="ECO:0000256" key="4">
    <source>
        <dbReference type="SAM" id="Phobius"/>
    </source>
</evidence>
<evidence type="ECO:0000256" key="1">
    <source>
        <dbReference type="ARBA" id="ARBA00023015"/>
    </source>
</evidence>
<protein>
    <submittedName>
        <fullName evidence="6">Transcriptional regulator</fullName>
    </submittedName>
</protein>
<keyword evidence="4" id="KW-0472">Membrane</keyword>
<sequence>MSACSDQPASLASALQRGALFAANCPSRTVFKHVTSLWGVLVLIVLLAGTHRFSEIRRKVNGVSEKMLAQTLQNLEADGFVLRKVYPVVPPHVEYTLTALGEETARHVYALAELIERSYPQIAALQNAQQAGASASR</sequence>
<evidence type="ECO:0000313" key="6">
    <source>
        <dbReference type="EMBL" id="ROH88381.1"/>
    </source>
</evidence>
<organism evidence="6 7">
    <name type="scientific">Pseudomethylobacillus aquaticus</name>
    <dbReference type="NCBI Taxonomy" id="2676064"/>
    <lineage>
        <taxon>Bacteria</taxon>
        <taxon>Pseudomonadati</taxon>
        <taxon>Pseudomonadota</taxon>
        <taxon>Betaproteobacteria</taxon>
        <taxon>Nitrosomonadales</taxon>
        <taxon>Methylophilaceae</taxon>
        <taxon>Pseudomethylobacillus</taxon>
    </lineage>
</organism>
<keyword evidence="4" id="KW-0812">Transmembrane</keyword>
<dbReference type="PROSITE" id="PS51118">
    <property type="entry name" value="HTH_HXLR"/>
    <property type="match status" value="1"/>
</dbReference>
<dbReference type="SUPFAM" id="SSF46785">
    <property type="entry name" value="Winged helix' DNA-binding domain"/>
    <property type="match status" value="1"/>
</dbReference>